<dbReference type="EMBL" id="JAMYWD010000012">
    <property type="protein sequence ID" value="KAJ4951393.1"/>
    <property type="molecule type" value="Genomic_DNA"/>
</dbReference>
<keyword evidence="2" id="KW-1185">Reference proteome</keyword>
<dbReference type="AlphaFoldDB" id="A0A9Q0JV37"/>
<sequence>MASLQVNESQVNSSYDAAKDLGLQQGGTQRWIQGCKSAMHAAVFAGCWCSWGISSNSKWREIAEAQALLSGRWRSKISSGEQYGRSSHATIMVLQDGSLSTGGFWLLKD</sequence>
<protein>
    <submittedName>
        <fullName evidence="1">Uncharacterized protein</fullName>
    </submittedName>
</protein>
<accession>A0A9Q0JV37</accession>
<organism evidence="1 2">
    <name type="scientific">Protea cynaroides</name>
    <dbReference type="NCBI Taxonomy" id="273540"/>
    <lineage>
        <taxon>Eukaryota</taxon>
        <taxon>Viridiplantae</taxon>
        <taxon>Streptophyta</taxon>
        <taxon>Embryophyta</taxon>
        <taxon>Tracheophyta</taxon>
        <taxon>Spermatophyta</taxon>
        <taxon>Magnoliopsida</taxon>
        <taxon>Proteales</taxon>
        <taxon>Proteaceae</taxon>
        <taxon>Protea</taxon>
    </lineage>
</organism>
<dbReference type="Proteomes" id="UP001141806">
    <property type="component" value="Unassembled WGS sequence"/>
</dbReference>
<proteinExistence type="predicted"/>
<comment type="caution">
    <text evidence="1">The sequence shown here is derived from an EMBL/GenBank/DDBJ whole genome shotgun (WGS) entry which is preliminary data.</text>
</comment>
<gene>
    <name evidence="1" type="ORF">NE237_028225</name>
</gene>
<evidence type="ECO:0000313" key="1">
    <source>
        <dbReference type="EMBL" id="KAJ4951393.1"/>
    </source>
</evidence>
<name>A0A9Q0JV37_9MAGN</name>
<evidence type="ECO:0000313" key="2">
    <source>
        <dbReference type="Proteomes" id="UP001141806"/>
    </source>
</evidence>
<reference evidence="1" key="1">
    <citation type="journal article" date="2023" name="Plant J.">
        <title>The genome of the king protea, Protea cynaroides.</title>
        <authorList>
            <person name="Chang J."/>
            <person name="Duong T.A."/>
            <person name="Schoeman C."/>
            <person name="Ma X."/>
            <person name="Roodt D."/>
            <person name="Barker N."/>
            <person name="Li Z."/>
            <person name="Van de Peer Y."/>
            <person name="Mizrachi E."/>
        </authorList>
    </citation>
    <scope>NUCLEOTIDE SEQUENCE</scope>
    <source>
        <tissue evidence="1">Young leaves</tissue>
    </source>
</reference>